<dbReference type="PANTHER" id="PTHR10963">
    <property type="entry name" value="GLYCOSYL HYDROLASE-RELATED"/>
    <property type="match status" value="1"/>
</dbReference>
<evidence type="ECO:0000313" key="6">
    <source>
        <dbReference type="EMBL" id="CAI2170529.1"/>
    </source>
</evidence>
<dbReference type="PROSITE" id="PS51762">
    <property type="entry name" value="GH16_2"/>
    <property type="match status" value="1"/>
</dbReference>
<keyword evidence="2" id="KW-0378">Hydrolase</keyword>
<keyword evidence="1 4" id="KW-0732">Signal</keyword>
<evidence type="ECO:0000256" key="4">
    <source>
        <dbReference type="SAM" id="SignalP"/>
    </source>
</evidence>
<dbReference type="GO" id="GO:0005975">
    <property type="term" value="P:carbohydrate metabolic process"/>
    <property type="evidence" value="ECO:0007669"/>
    <property type="project" value="InterPro"/>
</dbReference>
<gene>
    <name evidence="6" type="ORF">FWILDA_LOCUS4628</name>
</gene>
<proteinExistence type="predicted"/>
<dbReference type="SUPFAM" id="SSF49899">
    <property type="entry name" value="Concanavalin A-like lectins/glucanases"/>
    <property type="match status" value="1"/>
</dbReference>
<organism evidence="6 7">
    <name type="scientific">Funneliformis geosporum</name>
    <dbReference type="NCBI Taxonomy" id="1117311"/>
    <lineage>
        <taxon>Eukaryota</taxon>
        <taxon>Fungi</taxon>
        <taxon>Fungi incertae sedis</taxon>
        <taxon>Mucoromycota</taxon>
        <taxon>Glomeromycotina</taxon>
        <taxon>Glomeromycetes</taxon>
        <taxon>Glomerales</taxon>
        <taxon>Glomeraceae</taxon>
        <taxon>Funneliformis</taxon>
    </lineage>
</organism>
<dbReference type="InterPro" id="IPR050546">
    <property type="entry name" value="Glycosyl_Hydrlase_16"/>
</dbReference>
<name>A0A9W4SI94_9GLOM</name>
<sequence>MVNFIKKSLACLVAVLLLNGVSDVSAAPSKGKNVCRSFTDNFDTNRIVEFNKYNKNPSSANWINLAGSRNTYEVKNGQLFASLLKPANMNRQKGPDGSFNENLGAGVSLNSTRKMHFGKITARMKINGVGGCVTAFITMSDNGDEIDWEMVGKDTKHVQSNYYFDGIIEYGVHGGIHPVSPAFTDAFHTYTIDWQPEFIKWSIDGKVVRTLKKSDTFKDGRFQFPNSPSHVQFGIWDGSGASGTAQWANGPIDWNKHKKLTTIVDFIKIECNREHNTIIN</sequence>
<evidence type="ECO:0000313" key="7">
    <source>
        <dbReference type="Proteomes" id="UP001153678"/>
    </source>
</evidence>
<evidence type="ECO:0000256" key="1">
    <source>
        <dbReference type="ARBA" id="ARBA00022729"/>
    </source>
</evidence>
<keyword evidence="7" id="KW-1185">Reference proteome</keyword>
<comment type="caution">
    <text evidence="6">The sequence shown here is derived from an EMBL/GenBank/DDBJ whole genome shotgun (WGS) entry which is preliminary data.</text>
</comment>
<dbReference type="AlphaFoldDB" id="A0A9W4SI94"/>
<dbReference type="PANTHER" id="PTHR10963:SF22">
    <property type="entry name" value="GLYCOSIDASE CRH2-RELATED"/>
    <property type="match status" value="1"/>
</dbReference>
<feature type="domain" description="GH16" evidence="5">
    <location>
        <begin position="22"/>
        <end position="263"/>
    </location>
</feature>
<dbReference type="InterPro" id="IPR000757">
    <property type="entry name" value="Beta-glucanase-like"/>
</dbReference>
<dbReference type="Proteomes" id="UP001153678">
    <property type="component" value="Unassembled WGS sequence"/>
</dbReference>
<dbReference type="Pfam" id="PF00722">
    <property type="entry name" value="Glyco_hydro_16"/>
    <property type="match status" value="1"/>
</dbReference>
<feature type="chain" id="PRO_5040837514" evidence="4">
    <location>
        <begin position="27"/>
        <end position="280"/>
    </location>
</feature>
<keyword evidence="3" id="KW-0326">Glycosidase</keyword>
<reference evidence="6" key="1">
    <citation type="submission" date="2022-08" db="EMBL/GenBank/DDBJ databases">
        <authorList>
            <person name="Kallberg Y."/>
            <person name="Tangrot J."/>
            <person name="Rosling A."/>
        </authorList>
    </citation>
    <scope>NUCLEOTIDE SEQUENCE</scope>
    <source>
        <strain evidence="6">Wild A</strain>
    </source>
</reference>
<dbReference type="OrthoDB" id="4781at2759"/>
<evidence type="ECO:0000259" key="5">
    <source>
        <dbReference type="PROSITE" id="PS51762"/>
    </source>
</evidence>
<dbReference type="GO" id="GO:0004553">
    <property type="term" value="F:hydrolase activity, hydrolyzing O-glycosyl compounds"/>
    <property type="evidence" value="ECO:0007669"/>
    <property type="project" value="InterPro"/>
</dbReference>
<evidence type="ECO:0000256" key="2">
    <source>
        <dbReference type="ARBA" id="ARBA00022801"/>
    </source>
</evidence>
<dbReference type="InterPro" id="IPR013320">
    <property type="entry name" value="ConA-like_dom_sf"/>
</dbReference>
<evidence type="ECO:0000256" key="3">
    <source>
        <dbReference type="ARBA" id="ARBA00023295"/>
    </source>
</evidence>
<protein>
    <submittedName>
        <fullName evidence="6">4934_t:CDS:1</fullName>
    </submittedName>
</protein>
<feature type="signal peptide" evidence="4">
    <location>
        <begin position="1"/>
        <end position="26"/>
    </location>
</feature>
<dbReference type="EMBL" id="CAMKVN010000710">
    <property type="protein sequence ID" value="CAI2170529.1"/>
    <property type="molecule type" value="Genomic_DNA"/>
</dbReference>
<dbReference type="Gene3D" id="2.60.120.200">
    <property type="match status" value="1"/>
</dbReference>
<accession>A0A9W4SI94</accession>